<protein>
    <recommendedName>
        <fullName evidence="3">SpoIIAA-like protein</fullName>
    </recommendedName>
</protein>
<accession>A0A2T5YTW2</accession>
<sequence length="134" mass="15876">MVLSSTPFHHLEHYPAHNVVVSQWYGPCSSQEYRDTLLQFLHLIETMHIPYAIADRRLLPGIPAEDAHWTLNEFTERFIRLPLKRFALLNAFDPLAEEQTRRFLEKEKGMFPFEIKLFEDLTSAYDWLITEKKA</sequence>
<name>A0A2T5YTW2_9BACT</name>
<keyword evidence="2" id="KW-1185">Reference proteome</keyword>
<evidence type="ECO:0000313" key="1">
    <source>
        <dbReference type="EMBL" id="PTX22759.1"/>
    </source>
</evidence>
<comment type="caution">
    <text evidence="1">The sequence shown here is derived from an EMBL/GenBank/DDBJ whole genome shotgun (WGS) entry which is preliminary data.</text>
</comment>
<dbReference type="RefSeq" id="WP_108210276.1">
    <property type="nucleotide sequence ID" value="NZ_QBKI01000001.1"/>
</dbReference>
<evidence type="ECO:0000313" key="2">
    <source>
        <dbReference type="Proteomes" id="UP000244225"/>
    </source>
</evidence>
<dbReference type="EMBL" id="QBKI01000001">
    <property type="protein sequence ID" value="PTX22759.1"/>
    <property type="molecule type" value="Genomic_DNA"/>
</dbReference>
<dbReference type="AlphaFoldDB" id="A0A2T5YTW2"/>
<proteinExistence type="predicted"/>
<dbReference type="OrthoDB" id="894273at2"/>
<reference evidence="1 2" key="1">
    <citation type="submission" date="2018-04" db="EMBL/GenBank/DDBJ databases">
        <title>Genomic Encyclopedia of Archaeal and Bacterial Type Strains, Phase II (KMG-II): from individual species to whole genera.</title>
        <authorList>
            <person name="Goeker M."/>
        </authorList>
    </citation>
    <scope>NUCLEOTIDE SEQUENCE [LARGE SCALE GENOMIC DNA]</scope>
    <source>
        <strain evidence="1 2">DSM 100162</strain>
    </source>
</reference>
<gene>
    <name evidence="1" type="ORF">C8N40_101587</name>
</gene>
<evidence type="ECO:0008006" key="3">
    <source>
        <dbReference type="Google" id="ProtNLM"/>
    </source>
</evidence>
<dbReference type="Proteomes" id="UP000244225">
    <property type="component" value="Unassembled WGS sequence"/>
</dbReference>
<organism evidence="1 2">
    <name type="scientific">Pontibacter mucosus</name>
    <dbReference type="NCBI Taxonomy" id="1649266"/>
    <lineage>
        <taxon>Bacteria</taxon>
        <taxon>Pseudomonadati</taxon>
        <taxon>Bacteroidota</taxon>
        <taxon>Cytophagia</taxon>
        <taxon>Cytophagales</taxon>
        <taxon>Hymenobacteraceae</taxon>
        <taxon>Pontibacter</taxon>
    </lineage>
</organism>